<dbReference type="Pfam" id="PF11342">
    <property type="entry name" value="DUF3144"/>
    <property type="match status" value="1"/>
</dbReference>
<evidence type="ECO:0000313" key="2">
    <source>
        <dbReference type="Proteomes" id="UP000006050"/>
    </source>
</evidence>
<dbReference type="HOGENOM" id="CLU_147336_1_0_10"/>
<gene>
    <name evidence="1" type="ordered locus">Belba_1299</name>
</gene>
<dbReference type="Proteomes" id="UP000006050">
    <property type="component" value="Chromosome"/>
</dbReference>
<reference evidence="2" key="1">
    <citation type="submission" date="2012-06" db="EMBL/GenBank/DDBJ databases">
        <title>The complete genome of Belliella baltica DSM 15883.</title>
        <authorList>
            <person name="Lucas S."/>
            <person name="Copeland A."/>
            <person name="Lapidus A."/>
            <person name="Goodwin L."/>
            <person name="Pitluck S."/>
            <person name="Peters L."/>
            <person name="Mikhailova N."/>
            <person name="Davenport K."/>
            <person name="Kyrpides N."/>
            <person name="Mavromatis K."/>
            <person name="Pagani I."/>
            <person name="Ivanova N."/>
            <person name="Ovchinnikova G."/>
            <person name="Zeytun A."/>
            <person name="Detter J.C."/>
            <person name="Han C."/>
            <person name="Land M."/>
            <person name="Hauser L."/>
            <person name="Markowitz V."/>
            <person name="Cheng J.-F."/>
            <person name="Hugenholtz P."/>
            <person name="Woyke T."/>
            <person name="Wu D."/>
            <person name="Tindall B."/>
            <person name="Pomrenke H."/>
            <person name="Brambilla E."/>
            <person name="Klenk H.-P."/>
            <person name="Eisen J.A."/>
        </authorList>
    </citation>
    <scope>NUCLEOTIDE SEQUENCE [LARGE SCALE GENOMIC DNA]</scope>
    <source>
        <strain evidence="2">DSM 15883 / CIP 108006 / LMG 21964 / BA134</strain>
    </source>
</reference>
<evidence type="ECO:0008006" key="3">
    <source>
        <dbReference type="Google" id="ProtNLM"/>
    </source>
</evidence>
<sequence length="87" mass="9930">MKESGSKISRAEMADKFIEVANEFIKSESKERIGAAIMFAAARYNAFEAHSKSDNLVKDKMDALEWYSNEYKRMLEANLDDLIQTMG</sequence>
<dbReference type="EMBL" id="CP003281">
    <property type="protein sequence ID" value="AFL83926.1"/>
    <property type="molecule type" value="Genomic_DNA"/>
</dbReference>
<dbReference type="PATRIC" id="fig|866536.3.peg.1340"/>
<accession>I3Z3V8</accession>
<dbReference type="Gene3D" id="1.10.287.3020">
    <property type="match status" value="1"/>
</dbReference>
<dbReference type="KEGG" id="bbd:Belba_1299"/>
<evidence type="ECO:0000313" key="1">
    <source>
        <dbReference type="EMBL" id="AFL83926.1"/>
    </source>
</evidence>
<protein>
    <recommendedName>
        <fullName evidence="3">DUF3144 domain-containing protein</fullName>
    </recommendedName>
</protein>
<dbReference type="InterPro" id="IPR021490">
    <property type="entry name" value="DUF3144"/>
</dbReference>
<dbReference type="AlphaFoldDB" id="I3Z3V8"/>
<keyword evidence="2" id="KW-1185">Reference proteome</keyword>
<organism evidence="1 2">
    <name type="scientific">Belliella baltica (strain DSM 15883 / CIP 108006 / LMG 21964 / BA134)</name>
    <dbReference type="NCBI Taxonomy" id="866536"/>
    <lineage>
        <taxon>Bacteria</taxon>
        <taxon>Pseudomonadati</taxon>
        <taxon>Bacteroidota</taxon>
        <taxon>Cytophagia</taxon>
        <taxon>Cytophagales</taxon>
        <taxon>Cyclobacteriaceae</taxon>
        <taxon>Belliella</taxon>
    </lineage>
</organism>
<dbReference type="STRING" id="866536.Belba_1299"/>
<dbReference type="OrthoDB" id="6120336at2"/>
<name>I3Z3V8_BELBD</name>
<proteinExistence type="predicted"/>